<evidence type="ECO:0000256" key="2">
    <source>
        <dbReference type="ARBA" id="ARBA00006966"/>
    </source>
</evidence>
<dbReference type="PANTHER" id="PTHR48097">
    <property type="entry name" value="L-THREONINE ALDOLASE-RELATED"/>
    <property type="match status" value="1"/>
</dbReference>
<evidence type="ECO:0000256" key="3">
    <source>
        <dbReference type="ARBA" id="ARBA00011881"/>
    </source>
</evidence>
<name>A0A512N7V2_9HYPH</name>
<comment type="subunit">
    <text evidence="3">Homotetramer.</text>
</comment>
<proteinExistence type="inferred from homology"/>
<dbReference type="OrthoDB" id="9774495at2"/>
<dbReference type="InterPro" id="IPR001597">
    <property type="entry name" value="ArAA_b-elim_lyase/Thr_aldolase"/>
</dbReference>
<dbReference type="GO" id="GO:0008732">
    <property type="term" value="F:L-allo-threonine aldolase activity"/>
    <property type="evidence" value="ECO:0007669"/>
    <property type="project" value="TreeGrafter"/>
</dbReference>
<sequence>MQNRFIDLYSDTKSKPSPGMRKAMADAEVGDEQKMEDPTVNRLRERVCELLGKEDSVFLPSGTMANQIAIRVHCRLGDEVIADRTAHIINAETGGPAANSGVMIRPIEGPNGVFTGEQVKAALRDPNSRNAPRSRLVSIENTSNGGFGTVWPLATMQGVAKVARDAGVALHMDGARLCNASVKSGVKASDYAACVDSLWLDYTKGLGAPVGASLAGDKALIKEAWRQKQMLGGSMRQSGVIAAAALYALEHNWDRLAEDHDNARHLSEGLANIKGIQIDVPRMETNLVFFEITKPGWTSAKLVDACRERGVGIGANTATRIRAVTHLDVNRKDIDTALKVISDALAA</sequence>
<dbReference type="PIRSF" id="PIRSF017617">
    <property type="entry name" value="Thr_aldolase"/>
    <property type="match status" value="1"/>
</dbReference>
<dbReference type="EMBL" id="BKAJ01000033">
    <property type="protein sequence ID" value="GEP55052.1"/>
    <property type="molecule type" value="Genomic_DNA"/>
</dbReference>
<dbReference type="Proteomes" id="UP000321058">
    <property type="component" value="Unassembled WGS sequence"/>
</dbReference>
<dbReference type="GO" id="GO:0005829">
    <property type="term" value="C:cytosol"/>
    <property type="evidence" value="ECO:0007669"/>
    <property type="project" value="TreeGrafter"/>
</dbReference>
<evidence type="ECO:0000256" key="7">
    <source>
        <dbReference type="SAM" id="MobiDB-lite"/>
    </source>
</evidence>
<dbReference type="PANTHER" id="PTHR48097:SF9">
    <property type="entry name" value="L-THREONINE ALDOLASE"/>
    <property type="match status" value="1"/>
</dbReference>
<comment type="caution">
    <text evidence="9">The sequence shown here is derived from an EMBL/GenBank/DDBJ whole genome shotgun (WGS) entry which is preliminary data.</text>
</comment>
<feature type="domain" description="Aromatic amino acid beta-eliminating lyase/threonine aldolase" evidence="8">
    <location>
        <begin position="7"/>
        <end position="291"/>
    </location>
</feature>
<feature type="modified residue" description="N6-(pyridoxal phosphate)lysine" evidence="6">
    <location>
        <position position="204"/>
    </location>
</feature>
<dbReference type="RefSeq" id="WP_147149155.1">
    <property type="nucleotide sequence ID" value="NZ_BKAJ01000033.1"/>
</dbReference>
<evidence type="ECO:0000256" key="1">
    <source>
        <dbReference type="ARBA" id="ARBA00001933"/>
    </source>
</evidence>
<dbReference type="NCBIfam" id="NF041359">
    <property type="entry name" value="GntG_guanitoxin"/>
    <property type="match status" value="1"/>
</dbReference>
<dbReference type="FunFam" id="3.90.1150.10:FF:000041">
    <property type="entry name" value="Low-specificity L-threonine aldolase"/>
    <property type="match status" value="1"/>
</dbReference>
<dbReference type="InterPro" id="IPR023603">
    <property type="entry name" value="Low_specificity_L-TA-like"/>
</dbReference>
<dbReference type="InterPro" id="IPR015421">
    <property type="entry name" value="PyrdxlP-dep_Trfase_major"/>
</dbReference>
<dbReference type="Gene3D" id="3.90.1150.10">
    <property type="entry name" value="Aspartate Aminotransferase, domain 1"/>
    <property type="match status" value="1"/>
</dbReference>
<feature type="region of interest" description="Disordered" evidence="7">
    <location>
        <begin position="1"/>
        <end position="38"/>
    </location>
</feature>
<dbReference type="InterPro" id="IPR015422">
    <property type="entry name" value="PyrdxlP-dep_Trfase_small"/>
</dbReference>
<comment type="cofactor">
    <cofactor evidence="1">
        <name>pyridoxal 5'-phosphate</name>
        <dbReference type="ChEBI" id="CHEBI:597326"/>
    </cofactor>
</comment>
<dbReference type="InterPro" id="IPR015424">
    <property type="entry name" value="PyrdxlP-dep_Trfase"/>
</dbReference>
<keyword evidence="10" id="KW-1185">Reference proteome</keyword>
<protein>
    <submittedName>
        <fullName evidence="9">Threonine aldolase</fullName>
    </submittedName>
</protein>
<organism evidence="9 10">
    <name type="scientific">Reyranella soli</name>
    <dbReference type="NCBI Taxonomy" id="1230389"/>
    <lineage>
        <taxon>Bacteria</taxon>
        <taxon>Pseudomonadati</taxon>
        <taxon>Pseudomonadota</taxon>
        <taxon>Alphaproteobacteria</taxon>
        <taxon>Hyphomicrobiales</taxon>
        <taxon>Reyranellaceae</taxon>
        <taxon>Reyranella</taxon>
    </lineage>
</organism>
<comment type="similarity">
    <text evidence="2">Belongs to the threonine aldolase family.</text>
</comment>
<dbReference type="Pfam" id="PF01212">
    <property type="entry name" value="Beta_elim_lyase"/>
    <property type="match status" value="1"/>
</dbReference>
<evidence type="ECO:0000259" key="8">
    <source>
        <dbReference type="Pfam" id="PF01212"/>
    </source>
</evidence>
<dbReference type="Gene3D" id="3.40.640.10">
    <property type="entry name" value="Type I PLP-dependent aspartate aminotransferase-like (Major domain)"/>
    <property type="match status" value="1"/>
</dbReference>
<keyword evidence="4" id="KW-0663">Pyridoxal phosphate</keyword>
<dbReference type="FunFam" id="3.40.640.10:FF:000030">
    <property type="entry name" value="Low-specificity L-threonine aldolase"/>
    <property type="match status" value="1"/>
</dbReference>
<dbReference type="GO" id="GO:0006567">
    <property type="term" value="P:L-threonine catabolic process"/>
    <property type="evidence" value="ECO:0007669"/>
    <property type="project" value="TreeGrafter"/>
</dbReference>
<evidence type="ECO:0000256" key="5">
    <source>
        <dbReference type="ARBA" id="ARBA00023239"/>
    </source>
</evidence>
<reference evidence="9 10" key="1">
    <citation type="submission" date="2019-07" db="EMBL/GenBank/DDBJ databases">
        <title>Whole genome shotgun sequence of Reyranella soli NBRC 108950.</title>
        <authorList>
            <person name="Hosoyama A."/>
            <person name="Uohara A."/>
            <person name="Ohji S."/>
            <person name="Ichikawa N."/>
        </authorList>
    </citation>
    <scope>NUCLEOTIDE SEQUENCE [LARGE SCALE GENOMIC DNA]</scope>
    <source>
        <strain evidence="9 10">NBRC 108950</strain>
    </source>
</reference>
<evidence type="ECO:0000313" key="10">
    <source>
        <dbReference type="Proteomes" id="UP000321058"/>
    </source>
</evidence>
<dbReference type="SUPFAM" id="SSF53383">
    <property type="entry name" value="PLP-dependent transferases"/>
    <property type="match status" value="1"/>
</dbReference>
<accession>A0A512N7V2</accession>
<dbReference type="GO" id="GO:0006545">
    <property type="term" value="P:glycine biosynthetic process"/>
    <property type="evidence" value="ECO:0007669"/>
    <property type="project" value="TreeGrafter"/>
</dbReference>
<gene>
    <name evidence="9" type="ORF">RSO01_22180</name>
</gene>
<evidence type="ECO:0000256" key="4">
    <source>
        <dbReference type="ARBA" id="ARBA00022898"/>
    </source>
</evidence>
<dbReference type="AlphaFoldDB" id="A0A512N7V2"/>
<evidence type="ECO:0000256" key="6">
    <source>
        <dbReference type="PIRSR" id="PIRSR017617-1"/>
    </source>
</evidence>
<keyword evidence="5" id="KW-0456">Lyase</keyword>
<evidence type="ECO:0000313" key="9">
    <source>
        <dbReference type="EMBL" id="GEP55052.1"/>
    </source>
</evidence>